<comment type="caution">
    <text evidence="1">The sequence shown here is derived from an EMBL/GenBank/DDBJ whole genome shotgun (WGS) entry which is preliminary data.</text>
</comment>
<organism evidence="1">
    <name type="scientific">Campylobacter upsaliensis</name>
    <dbReference type="NCBI Taxonomy" id="28080"/>
    <lineage>
        <taxon>Bacteria</taxon>
        <taxon>Pseudomonadati</taxon>
        <taxon>Campylobacterota</taxon>
        <taxon>Epsilonproteobacteria</taxon>
        <taxon>Campylobacterales</taxon>
        <taxon>Campylobacteraceae</taxon>
        <taxon>Campylobacter</taxon>
    </lineage>
</organism>
<gene>
    <name evidence="1" type="ORF">D0B03_06670</name>
</gene>
<dbReference type="AlphaFoldDB" id="A0A5L8ZB34"/>
<dbReference type="InterPro" id="IPR029063">
    <property type="entry name" value="SAM-dependent_MTases_sf"/>
</dbReference>
<dbReference type="EMBL" id="AACSBQ010000027">
    <property type="protein sequence ID" value="EAL8903985.1"/>
    <property type="molecule type" value="Genomic_DNA"/>
</dbReference>
<protein>
    <recommendedName>
        <fullName evidence="2">Class I SAM-dependent methyltransferase</fullName>
    </recommendedName>
</protein>
<sequence>MESTLANKFLISVYRQFKNYFNDKKVIDLGCGEGRDSIFLKKWHPCHRCGYILLCFSKD</sequence>
<name>A0A5L8ZB34_CAMUP</name>
<proteinExistence type="predicted"/>
<evidence type="ECO:0008006" key="2">
    <source>
        <dbReference type="Google" id="ProtNLM"/>
    </source>
</evidence>
<evidence type="ECO:0000313" key="1">
    <source>
        <dbReference type="EMBL" id="EAL8903985.1"/>
    </source>
</evidence>
<accession>A0A5L8ZB34</accession>
<reference evidence="1" key="1">
    <citation type="submission" date="2018-08" db="EMBL/GenBank/DDBJ databases">
        <authorList>
            <consortium name="PulseNet: The National Subtyping Network for Foodborne Disease Surveillance"/>
            <person name="Tarr C.L."/>
            <person name="Trees E."/>
            <person name="Katz L.S."/>
            <person name="Carleton-Romer H.A."/>
            <person name="Stroika S."/>
            <person name="Kucerova Z."/>
            <person name="Roache K.F."/>
            <person name="Sabol A.L."/>
            <person name="Besser J."/>
            <person name="Gerner-Smidt P."/>
        </authorList>
    </citation>
    <scope>NUCLEOTIDE SEQUENCE</scope>
    <source>
        <strain evidence="1">PNUSAC005770</strain>
    </source>
</reference>
<dbReference type="Gene3D" id="3.40.50.150">
    <property type="entry name" value="Vaccinia Virus protein VP39"/>
    <property type="match status" value="1"/>
</dbReference>
<dbReference type="SUPFAM" id="SSF53335">
    <property type="entry name" value="S-adenosyl-L-methionine-dependent methyltransferases"/>
    <property type="match status" value="1"/>
</dbReference>